<dbReference type="Proteomes" id="UP000003856">
    <property type="component" value="Unassembled WGS sequence"/>
</dbReference>
<dbReference type="EMBL" id="ACQT01000441">
    <property type="protein sequence ID" value="EER57863.1"/>
    <property type="molecule type" value="Genomic_DNA"/>
</dbReference>
<comment type="caution">
    <text evidence="2">The sequence shown here is derived from an EMBL/GenBank/DDBJ whole genome shotgun (WGS) entry which is preliminary data.</text>
</comment>
<name>C5TCD6_ACIDE</name>
<dbReference type="AlphaFoldDB" id="C5TCD6"/>
<keyword evidence="3" id="KW-1185">Reference proteome</keyword>
<dbReference type="RefSeq" id="WP_005800856.1">
    <property type="nucleotide sequence ID" value="NZ_ACQT01000441.1"/>
</dbReference>
<keyword evidence="1" id="KW-0812">Transmembrane</keyword>
<sequence length="137" mass="14853">MQTTRRILVVALCYLLSSYGILMSLVLAGKSVIAPSGVAGIGLLILLAWVFHLVMSVHWIADSPAQRWVPLAGICTGTLGLVLWPAEQTTLWPFSITDALRAFALGGVMTLPCVALAIYLVRFHLTRRPARTAPPCR</sequence>
<dbReference type="PATRIC" id="fig|573060.9.peg.347"/>
<keyword evidence="1" id="KW-1133">Transmembrane helix</keyword>
<feature type="transmembrane region" description="Helical" evidence="1">
    <location>
        <begin position="68"/>
        <end position="87"/>
    </location>
</feature>
<evidence type="ECO:0008006" key="4">
    <source>
        <dbReference type="Google" id="ProtNLM"/>
    </source>
</evidence>
<evidence type="ECO:0000313" key="2">
    <source>
        <dbReference type="EMBL" id="EER57863.1"/>
    </source>
</evidence>
<dbReference type="OrthoDB" id="9870837at2"/>
<protein>
    <recommendedName>
        <fullName evidence="4">Transmembrane protein</fullName>
    </recommendedName>
</protein>
<keyword evidence="1" id="KW-0472">Membrane</keyword>
<organism evidence="2 3">
    <name type="scientific">Acidovorax delafieldii 2AN</name>
    <dbReference type="NCBI Taxonomy" id="573060"/>
    <lineage>
        <taxon>Bacteria</taxon>
        <taxon>Pseudomonadati</taxon>
        <taxon>Pseudomonadota</taxon>
        <taxon>Betaproteobacteria</taxon>
        <taxon>Burkholderiales</taxon>
        <taxon>Comamonadaceae</taxon>
        <taxon>Acidovorax</taxon>
    </lineage>
</organism>
<feature type="transmembrane region" description="Helical" evidence="1">
    <location>
        <begin position="38"/>
        <end position="61"/>
    </location>
</feature>
<reference evidence="2 3" key="1">
    <citation type="submission" date="2009-05" db="EMBL/GenBank/DDBJ databases">
        <title>The draft genome of Acidovorax delafieldii 2AN.</title>
        <authorList>
            <consortium name="US DOE Joint Genome Institute (JGI-PGF)"/>
            <person name="Lucas S."/>
            <person name="Copeland A."/>
            <person name="Lapidus A."/>
            <person name="Glavina del Rio T."/>
            <person name="Tice H."/>
            <person name="Bruce D."/>
            <person name="Goodwin L."/>
            <person name="Pitluck S."/>
            <person name="Larimer F."/>
            <person name="Land M.L."/>
            <person name="Hauser L."/>
            <person name="Shelobolina E.S."/>
            <person name="Picardal F."/>
            <person name="Roden E."/>
            <person name="Emerson D."/>
        </authorList>
    </citation>
    <scope>NUCLEOTIDE SEQUENCE [LARGE SCALE GENOMIC DNA]</scope>
    <source>
        <strain evidence="2 3">2AN</strain>
    </source>
</reference>
<accession>C5TCD6</accession>
<evidence type="ECO:0000313" key="3">
    <source>
        <dbReference type="Proteomes" id="UP000003856"/>
    </source>
</evidence>
<feature type="transmembrane region" description="Helical" evidence="1">
    <location>
        <begin position="99"/>
        <end position="121"/>
    </location>
</feature>
<evidence type="ECO:0000256" key="1">
    <source>
        <dbReference type="SAM" id="Phobius"/>
    </source>
</evidence>
<proteinExistence type="predicted"/>
<gene>
    <name evidence="2" type="ORF">AcdelDRAFT_4567</name>
</gene>